<keyword evidence="1" id="KW-0175">Coiled coil</keyword>
<sequence length="113" mass="13174">MVNERDGTIIAYLEERLRSLQLENDALKSAKDENETLKARLASTEEKDSLRGRREEQEMMAYQRWEAALSPDPVRTRIADTDRLIRRMIKERRTGGEILEAVHDFFFDNAGCD</sequence>
<dbReference type="GeneID" id="8249101"/>
<keyword evidence="3" id="KW-1185">Reference proteome</keyword>
<dbReference type="RefSeq" id="XP_002505963.1">
    <property type="nucleotide sequence ID" value="XM_002505917.1"/>
</dbReference>
<dbReference type="Proteomes" id="UP000002009">
    <property type="component" value="Chromosome 14"/>
</dbReference>
<protein>
    <submittedName>
        <fullName evidence="2">Uncharacterized protein</fullName>
    </submittedName>
</protein>
<name>C1EH21_MICCC</name>
<dbReference type="AlphaFoldDB" id="C1EH21"/>
<evidence type="ECO:0000313" key="2">
    <source>
        <dbReference type="EMBL" id="ACO67221.1"/>
    </source>
</evidence>
<organism evidence="2 3">
    <name type="scientific">Micromonas commoda (strain RCC299 / NOUM17 / CCMP2709)</name>
    <name type="common">Picoplanktonic green alga</name>
    <dbReference type="NCBI Taxonomy" id="296587"/>
    <lineage>
        <taxon>Eukaryota</taxon>
        <taxon>Viridiplantae</taxon>
        <taxon>Chlorophyta</taxon>
        <taxon>Mamiellophyceae</taxon>
        <taxon>Mamiellales</taxon>
        <taxon>Mamiellaceae</taxon>
        <taxon>Micromonas</taxon>
    </lineage>
</organism>
<dbReference type="EMBL" id="CP001332">
    <property type="protein sequence ID" value="ACO67221.1"/>
    <property type="molecule type" value="Genomic_DNA"/>
</dbReference>
<feature type="coiled-coil region" evidence="1">
    <location>
        <begin position="10"/>
        <end position="47"/>
    </location>
</feature>
<gene>
    <name evidence="2" type="ORF">MICPUN_64076</name>
</gene>
<proteinExistence type="predicted"/>
<dbReference type="KEGG" id="mis:MICPUN_64076"/>
<evidence type="ECO:0000313" key="3">
    <source>
        <dbReference type="Proteomes" id="UP000002009"/>
    </source>
</evidence>
<dbReference type="InParanoid" id="C1EH21"/>
<reference evidence="2 3" key="1">
    <citation type="journal article" date="2009" name="Science">
        <title>Green evolution and dynamic adaptations revealed by genomes of the marine picoeukaryotes Micromonas.</title>
        <authorList>
            <person name="Worden A.Z."/>
            <person name="Lee J.H."/>
            <person name="Mock T."/>
            <person name="Rouze P."/>
            <person name="Simmons M.P."/>
            <person name="Aerts A.L."/>
            <person name="Allen A.E."/>
            <person name="Cuvelier M.L."/>
            <person name="Derelle E."/>
            <person name="Everett M.V."/>
            <person name="Foulon E."/>
            <person name="Grimwood J."/>
            <person name="Gundlach H."/>
            <person name="Henrissat B."/>
            <person name="Napoli C."/>
            <person name="McDonald S.M."/>
            <person name="Parker M.S."/>
            <person name="Rombauts S."/>
            <person name="Salamov A."/>
            <person name="Von Dassow P."/>
            <person name="Badger J.H."/>
            <person name="Coutinho P.M."/>
            <person name="Demir E."/>
            <person name="Dubchak I."/>
            <person name="Gentemann C."/>
            <person name="Eikrem W."/>
            <person name="Gready J.E."/>
            <person name="John U."/>
            <person name="Lanier W."/>
            <person name="Lindquist E.A."/>
            <person name="Lucas S."/>
            <person name="Mayer K.F."/>
            <person name="Moreau H."/>
            <person name="Not F."/>
            <person name="Otillar R."/>
            <person name="Panaud O."/>
            <person name="Pangilinan J."/>
            <person name="Paulsen I."/>
            <person name="Piegu B."/>
            <person name="Poliakov A."/>
            <person name="Robbens S."/>
            <person name="Schmutz J."/>
            <person name="Toulza E."/>
            <person name="Wyss T."/>
            <person name="Zelensky A."/>
            <person name="Zhou K."/>
            <person name="Armbrust E.V."/>
            <person name="Bhattacharya D."/>
            <person name="Goodenough U.W."/>
            <person name="Van de Peer Y."/>
            <person name="Grigoriev I.V."/>
        </authorList>
    </citation>
    <scope>NUCLEOTIDE SEQUENCE [LARGE SCALE GENOMIC DNA]</scope>
    <source>
        <strain evidence="3">RCC299 / NOUM17</strain>
    </source>
</reference>
<evidence type="ECO:0000256" key="1">
    <source>
        <dbReference type="SAM" id="Coils"/>
    </source>
</evidence>
<accession>C1EH21</accession>